<protein>
    <submittedName>
        <fullName evidence="5">HxlR family transcriptional regulator</fullName>
    </submittedName>
</protein>
<evidence type="ECO:0000313" key="5">
    <source>
        <dbReference type="EMBL" id="TCK85861.1"/>
    </source>
</evidence>
<dbReference type="GO" id="GO:0003677">
    <property type="term" value="F:DNA binding"/>
    <property type="evidence" value="ECO:0007669"/>
    <property type="project" value="UniProtKB-KW"/>
</dbReference>
<accession>A0A4V2PYG0</accession>
<evidence type="ECO:0000313" key="6">
    <source>
        <dbReference type="Proteomes" id="UP000294616"/>
    </source>
</evidence>
<dbReference type="PROSITE" id="PS51118">
    <property type="entry name" value="HTH_HXLR"/>
    <property type="match status" value="1"/>
</dbReference>
<gene>
    <name evidence="5" type="ORF">C8N28_1178</name>
</gene>
<name>A0A4V2PYG0_9SPHI</name>
<keyword evidence="1" id="KW-0805">Transcription regulation</keyword>
<keyword evidence="2" id="KW-0238">DNA-binding</keyword>
<dbReference type="InterPro" id="IPR036388">
    <property type="entry name" value="WH-like_DNA-bd_sf"/>
</dbReference>
<dbReference type="Gene3D" id="1.10.10.10">
    <property type="entry name" value="Winged helix-like DNA-binding domain superfamily/Winged helix DNA-binding domain"/>
    <property type="match status" value="1"/>
</dbReference>
<evidence type="ECO:0000259" key="4">
    <source>
        <dbReference type="PROSITE" id="PS51118"/>
    </source>
</evidence>
<evidence type="ECO:0000256" key="2">
    <source>
        <dbReference type="ARBA" id="ARBA00023125"/>
    </source>
</evidence>
<keyword evidence="3" id="KW-0804">Transcription</keyword>
<dbReference type="Pfam" id="PF01638">
    <property type="entry name" value="HxlR"/>
    <property type="match status" value="1"/>
</dbReference>
<dbReference type="OrthoDB" id="2619345at2"/>
<reference evidence="5 6" key="1">
    <citation type="submission" date="2019-03" db="EMBL/GenBank/DDBJ databases">
        <title>Genomic Encyclopedia of Archaeal and Bacterial Type Strains, Phase II (KMG-II): from individual species to whole genera.</title>
        <authorList>
            <person name="Goeker M."/>
        </authorList>
    </citation>
    <scope>NUCLEOTIDE SEQUENCE [LARGE SCALE GENOMIC DNA]</scope>
    <source>
        <strain evidence="5 6">DSM 22554</strain>
    </source>
</reference>
<comment type="caution">
    <text evidence="5">The sequence shown here is derived from an EMBL/GenBank/DDBJ whole genome shotgun (WGS) entry which is preliminary data.</text>
</comment>
<sequence>MENKNTKISIHDEGCKVKLRAVQDTLDILKGKWKISIISSLSFGKRRFMELQREVDGIGAKMLSKELQELEINGLISRTVCDTKPITVEYELSDYGKTLQNIINEMINWGLNHRVNIVENYKSHAK</sequence>
<dbReference type="InterPro" id="IPR002577">
    <property type="entry name" value="HTH_HxlR"/>
</dbReference>
<dbReference type="Proteomes" id="UP000294616">
    <property type="component" value="Unassembled WGS sequence"/>
</dbReference>
<dbReference type="SUPFAM" id="SSF46785">
    <property type="entry name" value="Winged helix' DNA-binding domain"/>
    <property type="match status" value="1"/>
</dbReference>
<dbReference type="AlphaFoldDB" id="A0A4V2PYG0"/>
<organism evidence="5 6">
    <name type="scientific">Albibacterium bauzanense</name>
    <dbReference type="NCBI Taxonomy" id="653929"/>
    <lineage>
        <taxon>Bacteria</taxon>
        <taxon>Pseudomonadati</taxon>
        <taxon>Bacteroidota</taxon>
        <taxon>Sphingobacteriia</taxon>
        <taxon>Sphingobacteriales</taxon>
        <taxon>Sphingobacteriaceae</taxon>
        <taxon>Albibacterium</taxon>
    </lineage>
</organism>
<evidence type="ECO:0000256" key="3">
    <source>
        <dbReference type="ARBA" id="ARBA00023163"/>
    </source>
</evidence>
<feature type="domain" description="HTH hxlR-type" evidence="4">
    <location>
        <begin position="15"/>
        <end position="118"/>
    </location>
</feature>
<proteinExistence type="predicted"/>
<dbReference type="EMBL" id="SMGO01000001">
    <property type="protein sequence ID" value="TCK85861.1"/>
    <property type="molecule type" value="Genomic_DNA"/>
</dbReference>
<dbReference type="InterPro" id="IPR036390">
    <property type="entry name" value="WH_DNA-bd_sf"/>
</dbReference>
<evidence type="ECO:0000256" key="1">
    <source>
        <dbReference type="ARBA" id="ARBA00023015"/>
    </source>
</evidence>
<keyword evidence="6" id="KW-1185">Reference proteome</keyword>
<dbReference type="PANTHER" id="PTHR33204">
    <property type="entry name" value="TRANSCRIPTIONAL REGULATOR, MARR FAMILY"/>
    <property type="match status" value="1"/>
</dbReference>